<gene>
    <name evidence="2" type="ORF">FQK01_24395</name>
</gene>
<evidence type="ECO:0000256" key="1">
    <source>
        <dbReference type="SAM" id="MobiDB-lite"/>
    </source>
</evidence>
<sequence length="200" mass="21440">MQSKSDRNRSSKLASLRNVGLVLSLSAGIFLALPALAEQPLPNVANLSTSQRAELSKLLKAELDKTIANQNRLPGQVASPVDVRFDSKTGMILIELGRDFIPKGDTYISGALEQQLHQITGVATEILTGNLSFTGTSCTFGGIATDKLFPTEKWEPNNKKQTMSPTAEAEAPVVVSAGHGRTKDGLINATGKRSNRIRRA</sequence>
<protein>
    <submittedName>
        <fullName evidence="2">Uncharacterized protein</fullName>
    </submittedName>
</protein>
<comment type="caution">
    <text evidence="2">The sequence shown here is derived from an EMBL/GenBank/DDBJ whole genome shotgun (WGS) entry which is preliminary data.</text>
</comment>
<keyword evidence="3" id="KW-1185">Reference proteome</keyword>
<accession>A0ABD7S3X4</accession>
<name>A0ABD7S3X4_XANVA</name>
<organism evidence="2 3">
    <name type="scientific">Xanthomonas vasicola</name>
    <dbReference type="NCBI Taxonomy" id="56459"/>
    <lineage>
        <taxon>Bacteria</taxon>
        <taxon>Pseudomonadati</taxon>
        <taxon>Pseudomonadota</taxon>
        <taxon>Gammaproteobacteria</taxon>
        <taxon>Lysobacterales</taxon>
        <taxon>Lysobacteraceae</taxon>
        <taxon>Xanthomonas</taxon>
    </lineage>
</organism>
<reference evidence="3" key="1">
    <citation type="journal article" date="2020" name="Phytopathology">
        <title>Genomic acquisitions in emerging populations of Xanthomonas vasicola pv. vasculorum infecting corn in the U.S. and Argentina.</title>
        <authorList>
            <person name="Perez-Quintero A.L."/>
        </authorList>
    </citation>
    <scope>NUCLEOTIDE SEQUENCE [LARGE SCALE GENOMIC DNA]</scope>
    <source>
        <strain evidence="3">Xvh-L</strain>
    </source>
</reference>
<dbReference type="AlphaFoldDB" id="A0ABD7S3X4"/>
<proteinExistence type="predicted"/>
<dbReference type="Proteomes" id="UP000320455">
    <property type="component" value="Unassembled WGS sequence"/>
</dbReference>
<dbReference type="EMBL" id="VOCK01000183">
    <property type="protein sequence ID" value="TWQ46204.1"/>
    <property type="molecule type" value="Genomic_DNA"/>
</dbReference>
<evidence type="ECO:0000313" key="2">
    <source>
        <dbReference type="EMBL" id="TWQ46204.1"/>
    </source>
</evidence>
<evidence type="ECO:0000313" key="3">
    <source>
        <dbReference type="Proteomes" id="UP000320455"/>
    </source>
</evidence>
<feature type="region of interest" description="Disordered" evidence="1">
    <location>
        <begin position="180"/>
        <end position="200"/>
    </location>
</feature>
<dbReference type="RefSeq" id="WP_146470548.1">
    <property type="nucleotide sequence ID" value="NZ_VOCK01000183.1"/>
</dbReference>
<feature type="non-terminal residue" evidence="2">
    <location>
        <position position="200"/>
    </location>
</feature>